<sequence>MIGLIWITRAEPTQGQAPAVQPPQPQLITTPPVSTQPRVLAFTLTLSAPDDLKVRQGDYVNAGDVLADRNRERSGLQAQLQQTQISLQRIQSQQVLEPPEPLPVPPVSGLPPVFYGTQEAAIAQIEDNIDLQKRKIDLLGTMRPSEVPPAMREHEDRILEKLYRDLELAKAELKQAQEKRAHQEYEHSLSMARRAEEANQQRLMHSQQRQQADQQRREKAFQEAQLQVQIETNNAKLLDLSTVRSPYAGTIRRVKWLGQSDNRLTVEITLAIGGGSSPDAFTIQPLPVPGPVETGR</sequence>
<evidence type="ECO:0000256" key="1">
    <source>
        <dbReference type="SAM" id="MobiDB-lite"/>
    </source>
</evidence>
<reference evidence="3" key="1">
    <citation type="submission" date="2018-04" db="EMBL/GenBank/DDBJ databases">
        <authorList>
            <person name="Cornet L."/>
        </authorList>
    </citation>
    <scope>NUCLEOTIDE SEQUENCE [LARGE SCALE GENOMIC DNA]</scope>
</reference>
<comment type="caution">
    <text evidence="2">The sequence shown here is derived from an EMBL/GenBank/DDBJ whole genome shotgun (WGS) entry which is preliminary data.</text>
</comment>
<dbReference type="Proteomes" id="UP000249081">
    <property type="component" value="Unassembled WGS sequence"/>
</dbReference>
<evidence type="ECO:0000313" key="2">
    <source>
        <dbReference type="EMBL" id="PZO45819.1"/>
    </source>
</evidence>
<evidence type="ECO:0000313" key="3">
    <source>
        <dbReference type="Proteomes" id="UP000249081"/>
    </source>
</evidence>
<feature type="region of interest" description="Disordered" evidence="1">
    <location>
        <begin position="194"/>
        <end position="216"/>
    </location>
</feature>
<organism evidence="2 3">
    <name type="scientific">Shackletoniella antarctica</name>
    <dbReference type="NCBI Taxonomy" id="268115"/>
    <lineage>
        <taxon>Bacteria</taxon>
        <taxon>Bacillati</taxon>
        <taxon>Cyanobacteriota</taxon>
        <taxon>Cyanophyceae</taxon>
        <taxon>Oculatellales</taxon>
        <taxon>Oculatellaceae</taxon>
        <taxon>Shackletoniella</taxon>
    </lineage>
</organism>
<dbReference type="AlphaFoldDB" id="A0A2W4WVB3"/>
<feature type="compositionally biased region" description="Low complexity" evidence="1">
    <location>
        <begin position="200"/>
        <end position="213"/>
    </location>
</feature>
<protein>
    <submittedName>
        <fullName evidence="2">Uncharacterized protein</fullName>
    </submittedName>
</protein>
<dbReference type="EMBL" id="QBMN01000001">
    <property type="protein sequence ID" value="PZO45819.1"/>
    <property type="molecule type" value="Genomic_DNA"/>
</dbReference>
<reference evidence="2 3" key="2">
    <citation type="submission" date="2018-06" db="EMBL/GenBank/DDBJ databases">
        <title>Metagenomic assembly of (sub)arctic Cyanobacteria and their associated microbiome from non-axenic cultures.</title>
        <authorList>
            <person name="Baurain D."/>
        </authorList>
    </citation>
    <scope>NUCLEOTIDE SEQUENCE [LARGE SCALE GENOMIC DNA]</scope>
    <source>
        <strain evidence="2">ULC041bin1</strain>
    </source>
</reference>
<name>A0A2W4WVB3_9CYAN</name>
<proteinExistence type="predicted"/>
<accession>A0A2W4WVB3</accession>
<gene>
    <name evidence="2" type="ORF">DCF17_00275</name>
</gene>